<name>A0A1S2VDI0_9BACT</name>
<dbReference type="GO" id="GO:0009313">
    <property type="term" value="P:oligosaccharide catabolic process"/>
    <property type="evidence" value="ECO:0007669"/>
    <property type="project" value="TreeGrafter"/>
</dbReference>
<feature type="domain" description="Sialidase" evidence="5">
    <location>
        <begin position="61"/>
        <end position="356"/>
    </location>
</feature>
<evidence type="ECO:0000256" key="2">
    <source>
        <dbReference type="ARBA" id="ARBA00009348"/>
    </source>
</evidence>
<dbReference type="SUPFAM" id="SSF50939">
    <property type="entry name" value="Sialidases"/>
    <property type="match status" value="1"/>
</dbReference>
<comment type="catalytic activity">
    <reaction evidence="1">
        <text>Hydrolysis of alpha-(2-&gt;3)-, alpha-(2-&gt;6)-, alpha-(2-&gt;8)- glycosidic linkages of terminal sialic acid residues in oligosaccharides, glycoproteins, glycolipids, colominic acid and synthetic substrates.</text>
        <dbReference type="EC" id="3.2.1.18"/>
    </reaction>
</comment>
<feature type="chain" id="PRO_5010346025" description="exo-alpha-sialidase" evidence="4">
    <location>
        <begin position="34"/>
        <end position="382"/>
    </location>
</feature>
<comment type="caution">
    <text evidence="6">The sequence shown here is derived from an EMBL/GenBank/DDBJ whole genome shotgun (WGS) entry which is preliminary data.</text>
</comment>
<proteinExistence type="inferred from homology"/>
<evidence type="ECO:0000256" key="4">
    <source>
        <dbReference type="SAM" id="SignalP"/>
    </source>
</evidence>
<dbReference type="PANTHER" id="PTHR10628:SF30">
    <property type="entry name" value="EXO-ALPHA-SIALIDASE"/>
    <property type="match status" value="1"/>
</dbReference>
<keyword evidence="4" id="KW-0732">Signal</keyword>
<dbReference type="CDD" id="cd15482">
    <property type="entry name" value="Sialidase_non-viral"/>
    <property type="match status" value="1"/>
</dbReference>
<dbReference type="Pfam" id="PF13088">
    <property type="entry name" value="BNR_2"/>
    <property type="match status" value="1"/>
</dbReference>
<dbReference type="GO" id="GO:0006689">
    <property type="term" value="P:ganglioside catabolic process"/>
    <property type="evidence" value="ECO:0007669"/>
    <property type="project" value="TreeGrafter"/>
</dbReference>
<dbReference type="InterPro" id="IPR036278">
    <property type="entry name" value="Sialidase_sf"/>
</dbReference>
<dbReference type="AlphaFoldDB" id="A0A1S2VDI0"/>
<protein>
    <recommendedName>
        <fullName evidence="3">exo-alpha-sialidase</fullName>
        <ecNumber evidence="3">3.2.1.18</ecNumber>
    </recommendedName>
</protein>
<dbReference type="EMBL" id="MORL01000019">
    <property type="protein sequence ID" value="OIN56763.1"/>
    <property type="molecule type" value="Genomic_DNA"/>
</dbReference>
<organism evidence="6 7">
    <name type="scientific">Arsenicibacter rosenii</name>
    <dbReference type="NCBI Taxonomy" id="1750698"/>
    <lineage>
        <taxon>Bacteria</taxon>
        <taxon>Pseudomonadati</taxon>
        <taxon>Bacteroidota</taxon>
        <taxon>Cytophagia</taxon>
        <taxon>Cytophagales</taxon>
        <taxon>Spirosomataceae</taxon>
        <taxon>Arsenicibacter</taxon>
    </lineage>
</organism>
<dbReference type="GO" id="GO:0004308">
    <property type="term" value="F:exo-alpha-sialidase activity"/>
    <property type="evidence" value="ECO:0007669"/>
    <property type="project" value="UniProtKB-EC"/>
</dbReference>
<evidence type="ECO:0000256" key="1">
    <source>
        <dbReference type="ARBA" id="ARBA00000427"/>
    </source>
</evidence>
<feature type="signal peptide" evidence="4">
    <location>
        <begin position="1"/>
        <end position="33"/>
    </location>
</feature>
<gene>
    <name evidence="6" type="ORF">BLX24_23230</name>
</gene>
<dbReference type="PANTHER" id="PTHR10628">
    <property type="entry name" value="SIALIDASE"/>
    <property type="match status" value="1"/>
</dbReference>
<evidence type="ECO:0000313" key="6">
    <source>
        <dbReference type="EMBL" id="OIN56763.1"/>
    </source>
</evidence>
<dbReference type="PROSITE" id="PS51257">
    <property type="entry name" value="PROKAR_LIPOPROTEIN"/>
    <property type="match status" value="1"/>
</dbReference>
<dbReference type="InterPro" id="IPR011040">
    <property type="entry name" value="Sialidase"/>
</dbReference>
<comment type="similarity">
    <text evidence="2">Belongs to the glycosyl hydrolase 33 family.</text>
</comment>
<evidence type="ECO:0000313" key="7">
    <source>
        <dbReference type="Proteomes" id="UP000181790"/>
    </source>
</evidence>
<dbReference type="GO" id="GO:0005737">
    <property type="term" value="C:cytoplasm"/>
    <property type="evidence" value="ECO:0007669"/>
    <property type="project" value="TreeGrafter"/>
</dbReference>
<reference evidence="6 7" key="1">
    <citation type="submission" date="2016-10" db="EMBL/GenBank/DDBJ databases">
        <title>Arsenicibacter rosenii gen. nov., sp. nov., an efficient arsenic-methylating bacterium isolated from an arsenic-contaminated paddy soil.</title>
        <authorList>
            <person name="Huang K."/>
        </authorList>
    </citation>
    <scope>NUCLEOTIDE SEQUENCE [LARGE SCALE GENOMIC DNA]</scope>
    <source>
        <strain evidence="6 7">SM-1</strain>
    </source>
</reference>
<dbReference type="InterPro" id="IPR026856">
    <property type="entry name" value="Sialidase_fam"/>
</dbReference>
<evidence type="ECO:0000259" key="5">
    <source>
        <dbReference type="Pfam" id="PF13088"/>
    </source>
</evidence>
<keyword evidence="7" id="KW-1185">Reference proteome</keyword>
<evidence type="ECO:0000256" key="3">
    <source>
        <dbReference type="ARBA" id="ARBA00012733"/>
    </source>
</evidence>
<dbReference type="Gene3D" id="2.120.10.10">
    <property type="match status" value="1"/>
</dbReference>
<dbReference type="Proteomes" id="UP000181790">
    <property type="component" value="Unassembled WGS sequence"/>
</dbReference>
<dbReference type="FunFam" id="2.120.10.10:FF:000012">
    <property type="entry name" value="Sialidase [Precursor]"/>
    <property type="match status" value="1"/>
</dbReference>
<accession>A0A1S2VDI0</accession>
<dbReference type="GO" id="GO:0016020">
    <property type="term" value="C:membrane"/>
    <property type="evidence" value="ECO:0007669"/>
    <property type="project" value="TreeGrafter"/>
</dbReference>
<sequence length="382" mass="42229">MEPVNRKHTQRPLRFWQAFRIAAACLVSIAACAQEGNALFRAGDSGYACFRIPAIVTTKKGTLLAFAEARRNSCGDAGDIDIVSKRSSDGGKTWSEMRVVWDDADNTCGNPAPVVDKKTGNIILVTTWNLGSDHEKQIIEGTSKDTRRVFVLSSADDGVSWSAAREITADVKQPGWTWYATGPCNGIQLEHKRYKGRLVIPCDHIEAGTKKYFSHSIHSDDGGKTWQLGGTTPTDKVNECTIAELPEGVLMLNMRNYTSTRVRQVSTSTDGGQSWAALRSDTTLIEPVCQGSLLSYNYKRKKPFLAFSNPANQKARVNMTVRLSYDQGKTWKLKQVVYEGPSAYSNLVVTPDGTLACFYEAGQKKPYEGIFFKELPLDGFKE</sequence>
<dbReference type="EC" id="3.2.1.18" evidence="3"/>